<gene>
    <name evidence="12" type="ORF">LIER_25274</name>
</gene>
<evidence type="ECO:0000256" key="9">
    <source>
        <dbReference type="RuleBase" id="RU003465"/>
    </source>
</evidence>
<protein>
    <recommendedName>
        <fullName evidence="3">protein-serine/threonine phosphatase</fullName>
        <ecNumber evidence="3">3.1.3.16</ecNumber>
    </recommendedName>
</protein>
<dbReference type="AlphaFoldDB" id="A0AAV3R462"/>
<comment type="cofactor">
    <cofactor evidence="1">
        <name>Mn(2+)</name>
        <dbReference type="ChEBI" id="CHEBI:29035"/>
    </cofactor>
</comment>
<accession>A0AAV3R462</accession>
<dbReference type="PANTHER" id="PTHR13832">
    <property type="entry name" value="PROTEIN PHOSPHATASE 2C"/>
    <property type="match status" value="1"/>
</dbReference>
<evidence type="ECO:0000256" key="5">
    <source>
        <dbReference type="ARBA" id="ARBA00022801"/>
    </source>
</evidence>
<dbReference type="PROSITE" id="PS51746">
    <property type="entry name" value="PPM_2"/>
    <property type="match status" value="1"/>
</dbReference>
<comment type="caution">
    <text evidence="12">The sequence shown here is derived from an EMBL/GenBank/DDBJ whole genome shotgun (WGS) entry which is preliminary data.</text>
</comment>
<dbReference type="SUPFAM" id="SSF81606">
    <property type="entry name" value="PP2C-like"/>
    <property type="match status" value="1"/>
</dbReference>
<dbReference type="InterPro" id="IPR015655">
    <property type="entry name" value="PP2C"/>
</dbReference>
<evidence type="ECO:0000256" key="7">
    <source>
        <dbReference type="ARBA" id="ARBA00022912"/>
    </source>
</evidence>
<dbReference type="SMART" id="SM00331">
    <property type="entry name" value="PP2C_SIG"/>
    <property type="match status" value="1"/>
</dbReference>
<dbReference type="PROSITE" id="PS01032">
    <property type="entry name" value="PPM_1"/>
    <property type="match status" value="1"/>
</dbReference>
<evidence type="ECO:0000259" key="11">
    <source>
        <dbReference type="PROSITE" id="PS51746"/>
    </source>
</evidence>
<keyword evidence="8" id="KW-0464">Manganese</keyword>
<dbReference type="PANTHER" id="PTHR13832:SF810">
    <property type="entry name" value="PROTEIN-SERINE_THREONINE PHOSPHATASE"/>
    <property type="match status" value="1"/>
</dbReference>
<feature type="region of interest" description="Disordered" evidence="10">
    <location>
        <begin position="112"/>
        <end position="159"/>
    </location>
</feature>
<dbReference type="Proteomes" id="UP001454036">
    <property type="component" value="Unassembled WGS sequence"/>
</dbReference>
<keyword evidence="6" id="KW-0460">Magnesium</keyword>
<comment type="cofactor">
    <cofactor evidence="2">
        <name>Mg(2+)</name>
        <dbReference type="ChEBI" id="CHEBI:18420"/>
    </cofactor>
</comment>
<dbReference type="InterPro" id="IPR036457">
    <property type="entry name" value="PPM-type-like_dom_sf"/>
</dbReference>
<sequence>MGTYLSTPKTEKDSDDGENDRLRFGLSSMQGWRSSMEDAHAAYPDQDSSTSFFGVYDGHGGKAVARFCAKYLHQELVKQEAYLARDLPIALQKAFLRMDEIMCGKRGQRELEKLEGEEEQVSEKEGLISSLESGEAEPGNDDWSSDHGSPSDGPTSGSTACVAIIRHNQLIVANAGDSRCVLSRKGHAYPMSEDHKPNKESEKERITEAGGYVHIGRVNGSLNLARAIGDSFFKMNKSLPAEKQIVTANPDIRSVELNNDDEFLILACDGIWDCMSNQEVVDFVKEQLNSENKLSTICEMVFDRCIAPTSGGDGSDNMTMIIVEFKKPLPSGSSSSKEPES</sequence>
<keyword evidence="5 9" id="KW-0378">Hydrolase</keyword>
<feature type="compositionally biased region" description="Low complexity" evidence="10">
    <location>
        <begin position="146"/>
        <end position="159"/>
    </location>
</feature>
<dbReference type="CDD" id="cd00143">
    <property type="entry name" value="PP2Cc"/>
    <property type="match status" value="1"/>
</dbReference>
<evidence type="ECO:0000313" key="12">
    <source>
        <dbReference type="EMBL" id="GAA0171179.1"/>
    </source>
</evidence>
<proteinExistence type="inferred from homology"/>
<evidence type="ECO:0000256" key="4">
    <source>
        <dbReference type="ARBA" id="ARBA00022723"/>
    </source>
</evidence>
<evidence type="ECO:0000256" key="1">
    <source>
        <dbReference type="ARBA" id="ARBA00001936"/>
    </source>
</evidence>
<dbReference type="GO" id="GO:0046872">
    <property type="term" value="F:metal ion binding"/>
    <property type="evidence" value="ECO:0007669"/>
    <property type="project" value="UniProtKB-KW"/>
</dbReference>
<reference evidence="12 13" key="1">
    <citation type="submission" date="2024-01" db="EMBL/GenBank/DDBJ databases">
        <title>The complete chloroplast genome sequence of Lithospermum erythrorhizon: insights into the phylogenetic relationship among Boraginaceae species and the maternal lineages of purple gromwells.</title>
        <authorList>
            <person name="Okada T."/>
            <person name="Watanabe K."/>
        </authorList>
    </citation>
    <scope>NUCLEOTIDE SEQUENCE [LARGE SCALE GENOMIC DNA]</scope>
</reference>
<evidence type="ECO:0000256" key="2">
    <source>
        <dbReference type="ARBA" id="ARBA00001946"/>
    </source>
</evidence>
<feature type="domain" description="PPM-type phosphatase" evidence="11">
    <location>
        <begin position="23"/>
        <end position="325"/>
    </location>
</feature>
<evidence type="ECO:0000313" key="13">
    <source>
        <dbReference type="Proteomes" id="UP001454036"/>
    </source>
</evidence>
<dbReference type="EMBL" id="BAABME010007561">
    <property type="protein sequence ID" value="GAA0171179.1"/>
    <property type="molecule type" value="Genomic_DNA"/>
</dbReference>
<keyword evidence="4" id="KW-0479">Metal-binding</keyword>
<keyword evidence="7 9" id="KW-0904">Protein phosphatase</keyword>
<organism evidence="12 13">
    <name type="scientific">Lithospermum erythrorhizon</name>
    <name type="common">Purple gromwell</name>
    <name type="synonym">Lithospermum officinale var. erythrorhizon</name>
    <dbReference type="NCBI Taxonomy" id="34254"/>
    <lineage>
        <taxon>Eukaryota</taxon>
        <taxon>Viridiplantae</taxon>
        <taxon>Streptophyta</taxon>
        <taxon>Embryophyta</taxon>
        <taxon>Tracheophyta</taxon>
        <taxon>Spermatophyta</taxon>
        <taxon>Magnoliopsida</taxon>
        <taxon>eudicotyledons</taxon>
        <taxon>Gunneridae</taxon>
        <taxon>Pentapetalae</taxon>
        <taxon>asterids</taxon>
        <taxon>lamiids</taxon>
        <taxon>Boraginales</taxon>
        <taxon>Boraginaceae</taxon>
        <taxon>Boraginoideae</taxon>
        <taxon>Lithospermeae</taxon>
        <taxon>Lithospermum</taxon>
    </lineage>
</organism>
<evidence type="ECO:0000256" key="10">
    <source>
        <dbReference type="SAM" id="MobiDB-lite"/>
    </source>
</evidence>
<dbReference type="Pfam" id="PF00481">
    <property type="entry name" value="PP2C"/>
    <property type="match status" value="2"/>
</dbReference>
<dbReference type="SMART" id="SM00332">
    <property type="entry name" value="PP2Cc"/>
    <property type="match status" value="1"/>
</dbReference>
<evidence type="ECO:0000256" key="8">
    <source>
        <dbReference type="ARBA" id="ARBA00023211"/>
    </source>
</evidence>
<dbReference type="Gene3D" id="3.60.40.10">
    <property type="entry name" value="PPM-type phosphatase domain"/>
    <property type="match status" value="1"/>
</dbReference>
<keyword evidence="13" id="KW-1185">Reference proteome</keyword>
<comment type="similarity">
    <text evidence="9">Belongs to the PP2C family.</text>
</comment>
<evidence type="ECO:0000256" key="6">
    <source>
        <dbReference type="ARBA" id="ARBA00022842"/>
    </source>
</evidence>
<feature type="region of interest" description="Disordered" evidence="10">
    <location>
        <begin position="1"/>
        <end position="21"/>
    </location>
</feature>
<evidence type="ECO:0000256" key="3">
    <source>
        <dbReference type="ARBA" id="ARBA00013081"/>
    </source>
</evidence>
<dbReference type="EC" id="3.1.3.16" evidence="3"/>
<dbReference type="InterPro" id="IPR000222">
    <property type="entry name" value="PP2C_BS"/>
</dbReference>
<name>A0AAV3R462_LITER</name>
<dbReference type="FunFam" id="3.60.40.10:FF:000015">
    <property type="entry name" value="probable protein phosphatase 2C 60"/>
    <property type="match status" value="1"/>
</dbReference>
<dbReference type="InterPro" id="IPR001932">
    <property type="entry name" value="PPM-type_phosphatase-like_dom"/>
</dbReference>
<dbReference type="GO" id="GO:0004722">
    <property type="term" value="F:protein serine/threonine phosphatase activity"/>
    <property type="evidence" value="ECO:0007669"/>
    <property type="project" value="UniProtKB-EC"/>
</dbReference>